<dbReference type="InterPro" id="IPR013096">
    <property type="entry name" value="Cupin_2"/>
</dbReference>
<dbReference type="AlphaFoldDB" id="A0A6G4TZ61"/>
<dbReference type="SUPFAM" id="SSF51182">
    <property type="entry name" value="RmlC-like cupins"/>
    <property type="match status" value="1"/>
</dbReference>
<accession>A0A6G4TZ61</accession>
<organism evidence="3 4">
    <name type="scientific">Streptomyces coryli</name>
    <dbReference type="NCBI Taxonomy" id="1128680"/>
    <lineage>
        <taxon>Bacteria</taxon>
        <taxon>Bacillati</taxon>
        <taxon>Actinomycetota</taxon>
        <taxon>Actinomycetes</taxon>
        <taxon>Kitasatosporales</taxon>
        <taxon>Streptomycetaceae</taxon>
        <taxon>Streptomyces</taxon>
    </lineage>
</organism>
<proteinExistence type="predicted"/>
<protein>
    <submittedName>
        <fullName evidence="3">Cupin domain-containing protein</fullName>
    </submittedName>
</protein>
<name>A0A6G4TZ61_9ACTN</name>
<keyword evidence="4" id="KW-1185">Reference proteome</keyword>
<feature type="domain" description="Cupin type-2" evidence="2">
    <location>
        <begin position="41"/>
        <end position="107"/>
    </location>
</feature>
<dbReference type="Gene3D" id="2.60.120.10">
    <property type="entry name" value="Jelly Rolls"/>
    <property type="match status" value="2"/>
</dbReference>
<evidence type="ECO:0000256" key="1">
    <source>
        <dbReference type="ARBA" id="ARBA00022723"/>
    </source>
</evidence>
<dbReference type="InterPro" id="IPR014710">
    <property type="entry name" value="RmlC-like_jellyroll"/>
</dbReference>
<dbReference type="Proteomes" id="UP000481583">
    <property type="component" value="Unassembled WGS sequence"/>
</dbReference>
<feature type="domain" description="Cupin type-2" evidence="2">
    <location>
        <begin position="198"/>
        <end position="264"/>
    </location>
</feature>
<dbReference type="PANTHER" id="PTHR35848">
    <property type="entry name" value="OXALATE-BINDING PROTEIN"/>
    <property type="match status" value="1"/>
</dbReference>
<comment type="caution">
    <text evidence="3">The sequence shown here is derived from an EMBL/GenBank/DDBJ whole genome shotgun (WGS) entry which is preliminary data.</text>
</comment>
<evidence type="ECO:0000259" key="2">
    <source>
        <dbReference type="Pfam" id="PF07883"/>
    </source>
</evidence>
<evidence type="ECO:0000313" key="3">
    <source>
        <dbReference type="EMBL" id="NGN65113.1"/>
    </source>
</evidence>
<dbReference type="RefSeq" id="WP_165237227.1">
    <property type="nucleotide sequence ID" value="NZ_JAAKZV010000052.1"/>
</dbReference>
<dbReference type="InterPro" id="IPR051610">
    <property type="entry name" value="GPI/OXD"/>
</dbReference>
<dbReference type="InterPro" id="IPR011051">
    <property type="entry name" value="RmlC_Cupin_sf"/>
</dbReference>
<evidence type="ECO:0000313" key="4">
    <source>
        <dbReference type="Proteomes" id="UP000481583"/>
    </source>
</evidence>
<dbReference type="EMBL" id="JAAKZV010000052">
    <property type="protein sequence ID" value="NGN65113.1"/>
    <property type="molecule type" value="Genomic_DNA"/>
</dbReference>
<reference evidence="3 4" key="1">
    <citation type="submission" date="2020-02" db="EMBL/GenBank/DDBJ databases">
        <title>Whole-genome analyses of novel actinobacteria.</title>
        <authorList>
            <person name="Sahin N."/>
        </authorList>
    </citation>
    <scope>NUCLEOTIDE SEQUENCE [LARGE SCALE GENOMIC DNA]</scope>
    <source>
        <strain evidence="3 4">A7024</strain>
    </source>
</reference>
<sequence length="293" mass="31772">MSAHLVRRAADAEFAATGQPGLSRWAAVGERDGAVHTGFGVCELAADGAVGAHVHAYEESFFVLSGAVALDTPEGSWLLRPGDYGLLPVGVPHAWRGTGEGPARWADMLAPVPRARYGHDTEAVPELPAREPRPVDVRDPRTRAFGHFEPAHMDPGKQRQDLLAVSASMRTALLVYSGITVKMMVDGDLGAVASTMFMVQYEPDGAAGAHDHPFEETYLILEGSVDAEFDGTRHRLGPGDLAWAGAGCVHSFANAGTGPVRWLETQAPQPPSRHSYRFARDWDYLRQRLEEKR</sequence>
<keyword evidence="1" id="KW-0479">Metal-binding</keyword>
<dbReference type="Pfam" id="PF07883">
    <property type="entry name" value="Cupin_2"/>
    <property type="match status" value="2"/>
</dbReference>
<dbReference type="GO" id="GO:0046872">
    <property type="term" value="F:metal ion binding"/>
    <property type="evidence" value="ECO:0007669"/>
    <property type="project" value="UniProtKB-KW"/>
</dbReference>
<gene>
    <name evidence="3" type="ORF">G5C51_14550</name>
</gene>